<evidence type="ECO:0000313" key="1">
    <source>
        <dbReference type="EMBL" id="KXB04390.1"/>
    </source>
</evidence>
<protein>
    <submittedName>
        <fullName evidence="1">Uncharacterized protein</fullName>
    </submittedName>
</protein>
<name>A0A133VD74_9EURY</name>
<dbReference type="EMBL" id="LHYB01000034">
    <property type="protein sequence ID" value="KXB04390.1"/>
    <property type="molecule type" value="Genomic_DNA"/>
</dbReference>
<gene>
    <name evidence="1" type="ORF">AKJ48_02715</name>
</gene>
<organism evidence="1 2">
    <name type="scientific">candidate division MSBL1 archaeon SCGC-AAA261O19</name>
    <dbReference type="NCBI Taxonomy" id="1698277"/>
    <lineage>
        <taxon>Archaea</taxon>
        <taxon>Methanobacteriati</taxon>
        <taxon>Methanobacteriota</taxon>
        <taxon>candidate division MSBL1</taxon>
    </lineage>
</organism>
<dbReference type="AlphaFoldDB" id="A0A133VD74"/>
<keyword evidence="2" id="KW-1185">Reference proteome</keyword>
<comment type="caution">
    <text evidence="1">The sequence shown here is derived from an EMBL/GenBank/DDBJ whole genome shotgun (WGS) entry which is preliminary data.</text>
</comment>
<dbReference type="Proteomes" id="UP000070076">
    <property type="component" value="Unassembled WGS sequence"/>
</dbReference>
<evidence type="ECO:0000313" key="2">
    <source>
        <dbReference type="Proteomes" id="UP000070076"/>
    </source>
</evidence>
<accession>A0A133VD74</accession>
<sequence>MEPQLGQNLTLSERKARINRVKGRQMKEGLTPNALASIWRHLSGRVLPSLLPFRIGDSTFTLLLIFHLTSSVSLNKEGGL</sequence>
<proteinExistence type="predicted"/>
<reference evidence="1 2" key="1">
    <citation type="journal article" date="2016" name="Sci. Rep.">
        <title>Metabolic traits of an uncultured archaeal lineage -MSBL1- from brine pools of the Red Sea.</title>
        <authorList>
            <person name="Mwirichia R."/>
            <person name="Alam I."/>
            <person name="Rashid M."/>
            <person name="Vinu M."/>
            <person name="Ba-Alawi W."/>
            <person name="Anthony Kamau A."/>
            <person name="Kamanda Ngugi D."/>
            <person name="Goker M."/>
            <person name="Klenk H.P."/>
            <person name="Bajic V."/>
            <person name="Stingl U."/>
        </authorList>
    </citation>
    <scope>NUCLEOTIDE SEQUENCE [LARGE SCALE GENOMIC DNA]</scope>
    <source>
        <strain evidence="1">SCGC-AAA261O19</strain>
    </source>
</reference>